<name>F0W5Y6_9STRA</name>
<sequence>MSEMHQHGQDCIPVWLNEPNEVIGFFFLNDLTLVNPSEQLLVSDFMESFGHPVRFVSSDAQLEDLQQIFEKDEKELVLIHDSLQTEASGKRSNLLGLVTFDIVTNQLLSRNML</sequence>
<gene>
    <name evidence="1" type="primary">AlNc14C22G2294</name>
    <name evidence="1" type="ORF">ALNC14_026700</name>
</gene>
<dbReference type="HOGENOM" id="CLU_2138148_0_0_1"/>
<protein>
    <submittedName>
        <fullName evidence="1">AlNc14C22G2294 protein</fullName>
    </submittedName>
</protein>
<organism evidence="1">
    <name type="scientific">Albugo laibachii Nc14</name>
    <dbReference type="NCBI Taxonomy" id="890382"/>
    <lineage>
        <taxon>Eukaryota</taxon>
        <taxon>Sar</taxon>
        <taxon>Stramenopiles</taxon>
        <taxon>Oomycota</taxon>
        <taxon>Peronosporomycetes</taxon>
        <taxon>Albuginales</taxon>
        <taxon>Albuginaceae</taxon>
        <taxon>Albugo</taxon>
    </lineage>
</organism>
<accession>F0W5Y6</accession>
<dbReference type="AlphaFoldDB" id="F0W5Y6"/>
<dbReference type="Gene3D" id="3.10.580.10">
    <property type="entry name" value="CBS-domain"/>
    <property type="match status" value="1"/>
</dbReference>
<dbReference type="InterPro" id="IPR046342">
    <property type="entry name" value="CBS_dom_sf"/>
</dbReference>
<evidence type="ECO:0000313" key="1">
    <source>
        <dbReference type="EMBL" id="CCA16527.1"/>
    </source>
</evidence>
<reference evidence="1" key="2">
    <citation type="submission" date="2011-02" db="EMBL/GenBank/DDBJ databases">
        <authorList>
            <person name="MacLean D."/>
        </authorList>
    </citation>
    <scope>NUCLEOTIDE SEQUENCE</scope>
</reference>
<dbReference type="EMBL" id="FR824067">
    <property type="protein sequence ID" value="CCA16527.1"/>
    <property type="molecule type" value="Genomic_DNA"/>
</dbReference>
<dbReference type="SUPFAM" id="SSF54631">
    <property type="entry name" value="CBS-domain pair"/>
    <property type="match status" value="1"/>
</dbReference>
<proteinExistence type="predicted"/>
<reference evidence="1" key="1">
    <citation type="journal article" date="2011" name="PLoS Biol.">
        <title>Gene gain and loss during evolution of obligate parasitism in the white rust pathogen of Arabidopsis thaliana.</title>
        <authorList>
            <person name="Kemen E."/>
            <person name="Gardiner A."/>
            <person name="Schultz-Larsen T."/>
            <person name="Kemen A.C."/>
            <person name="Balmuth A.L."/>
            <person name="Robert-Seilaniantz A."/>
            <person name="Bailey K."/>
            <person name="Holub E."/>
            <person name="Studholme D.J."/>
            <person name="Maclean D."/>
            <person name="Jones J.D."/>
        </authorList>
    </citation>
    <scope>NUCLEOTIDE SEQUENCE</scope>
</reference>